<name>A0ABU7L5S9_9NOCA</name>
<dbReference type="EMBL" id="JAUTXY010000001">
    <property type="protein sequence ID" value="MEE2056262.1"/>
    <property type="molecule type" value="Genomic_DNA"/>
</dbReference>
<dbReference type="PANTHER" id="PTHR34386:SF1">
    <property type="entry name" value="GLUTAREDOXIN-LIKE PROTEIN NRDH"/>
    <property type="match status" value="1"/>
</dbReference>
<reference evidence="2 3" key="1">
    <citation type="submission" date="2023-07" db="EMBL/GenBank/DDBJ databases">
        <authorList>
            <person name="Girao M."/>
            <person name="Carvalho M.F."/>
        </authorList>
    </citation>
    <scope>NUCLEOTIDE SEQUENCE [LARGE SCALE GENOMIC DNA]</scope>
    <source>
        <strain evidence="2 3">YIM65754</strain>
    </source>
</reference>
<gene>
    <name evidence="2" type="ORF">Q7514_01800</name>
</gene>
<accession>A0ABU7L5S9</accession>
<keyword evidence="3" id="KW-1185">Reference proteome</keyword>
<evidence type="ECO:0000313" key="2">
    <source>
        <dbReference type="EMBL" id="MEE2056262.1"/>
    </source>
</evidence>
<comment type="caution">
    <text evidence="2">The sequence shown here is derived from an EMBL/GenBank/DDBJ whole genome shotgun (WGS) entry which is preliminary data.</text>
</comment>
<dbReference type="Proteomes" id="UP001336020">
    <property type="component" value="Unassembled WGS sequence"/>
</dbReference>
<dbReference type="InterPro" id="IPR002109">
    <property type="entry name" value="Glutaredoxin"/>
</dbReference>
<evidence type="ECO:0000259" key="1">
    <source>
        <dbReference type="Pfam" id="PF00462"/>
    </source>
</evidence>
<dbReference type="Gene3D" id="3.40.30.10">
    <property type="entry name" value="Glutaredoxin"/>
    <property type="match status" value="1"/>
</dbReference>
<dbReference type="Pfam" id="PF00462">
    <property type="entry name" value="Glutaredoxin"/>
    <property type="match status" value="1"/>
</dbReference>
<dbReference type="InterPro" id="IPR036249">
    <property type="entry name" value="Thioredoxin-like_sf"/>
</dbReference>
<dbReference type="InterPro" id="IPR051548">
    <property type="entry name" value="Grx-like_ET"/>
</dbReference>
<protein>
    <submittedName>
        <fullName evidence="2">Glutaredoxin domain-containing protein</fullName>
    </submittedName>
</protein>
<proteinExistence type="predicted"/>
<sequence>MWRTWVPSLAIVAVAVLVLTTGALTPASIAITVVLLALAWIGSPFVFPGHVDDAAARREAADTNTPVIYWRPGCMFCMRLRASLLRRADRAIWVNIWRDPAAAERVREVNDGNETVPTVFVAGSAHTNPDPEWLRAQLR</sequence>
<evidence type="ECO:0000313" key="3">
    <source>
        <dbReference type="Proteomes" id="UP001336020"/>
    </source>
</evidence>
<dbReference type="SUPFAM" id="SSF52833">
    <property type="entry name" value="Thioredoxin-like"/>
    <property type="match status" value="1"/>
</dbReference>
<dbReference type="RefSeq" id="WP_330131556.1">
    <property type="nucleotide sequence ID" value="NZ_JAUTXY010000001.1"/>
</dbReference>
<feature type="domain" description="Glutaredoxin" evidence="1">
    <location>
        <begin position="67"/>
        <end position="123"/>
    </location>
</feature>
<dbReference type="PANTHER" id="PTHR34386">
    <property type="entry name" value="GLUTAREDOXIN"/>
    <property type="match status" value="1"/>
</dbReference>
<organism evidence="2 3">
    <name type="scientific">Rhodococcus artemisiae</name>
    <dbReference type="NCBI Taxonomy" id="714159"/>
    <lineage>
        <taxon>Bacteria</taxon>
        <taxon>Bacillati</taxon>
        <taxon>Actinomycetota</taxon>
        <taxon>Actinomycetes</taxon>
        <taxon>Mycobacteriales</taxon>
        <taxon>Nocardiaceae</taxon>
        <taxon>Rhodococcus</taxon>
    </lineage>
</organism>
<dbReference type="PROSITE" id="PS51354">
    <property type="entry name" value="GLUTAREDOXIN_2"/>
    <property type="match status" value="1"/>
</dbReference>